<dbReference type="AlphaFoldDB" id="A0A2N8PLV2"/>
<evidence type="ECO:0008006" key="3">
    <source>
        <dbReference type="Google" id="ProtNLM"/>
    </source>
</evidence>
<evidence type="ECO:0000313" key="2">
    <source>
        <dbReference type="Proteomes" id="UP000236047"/>
    </source>
</evidence>
<keyword evidence="2" id="KW-1185">Reference proteome</keyword>
<accession>A0A2N8PLV2</accession>
<reference evidence="2" key="1">
    <citation type="submission" date="2015-09" db="EMBL/GenBank/DDBJ databases">
        <authorList>
            <person name="Graham D.E."/>
            <person name="Mahan K.M."/>
            <person name="Klingeman D.M."/>
            <person name="Fida T."/>
            <person name="Giannone R.J."/>
            <person name="Hettich R.L."/>
            <person name="Parry R.J."/>
            <person name="Spain J.C."/>
        </authorList>
    </citation>
    <scope>NUCLEOTIDE SEQUENCE [LARGE SCALE GENOMIC DNA]</scope>
    <source>
        <strain evidence="2">JCM 4701</strain>
    </source>
</reference>
<evidence type="ECO:0000313" key="1">
    <source>
        <dbReference type="EMBL" id="PNE41980.1"/>
    </source>
</evidence>
<proteinExistence type="predicted"/>
<gene>
    <name evidence="1" type="ORF">AOB60_15525</name>
</gene>
<protein>
    <recommendedName>
        <fullName evidence="3">PRC-barrel domain-containing protein</fullName>
    </recommendedName>
</protein>
<name>A0A2N8PLV2_STRNR</name>
<organism evidence="1 2">
    <name type="scientific">Streptomyces noursei</name>
    <name type="common">Streptomyces albulus</name>
    <dbReference type="NCBI Taxonomy" id="1971"/>
    <lineage>
        <taxon>Bacteria</taxon>
        <taxon>Bacillati</taxon>
        <taxon>Actinomycetota</taxon>
        <taxon>Actinomycetes</taxon>
        <taxon>Kitasatosporales</taxon>
        <taxon>Streptomycetaceae</taxon>
        <taxon>Streptomyces</taxon>
    </lineage>
</organism>
<dbReference type="EMBL" id="LJSN01000002">
    <property type="protein sequence ID" value="PNE41980.1"/>
    <property type="molecule type" value="Genomic_DNA"/>
</dbReference>
<dbReference type="Proteomes" id="UP000236047">
    <property type="component" value="Unassembled WGS sequence"/>
</dbReference>
<comment type="caution">
    <text evidence="1">The sequence shown here is derived from an EMBL/GenBank/DDBJ whole genome shotgun (WGS) entry which is preliminary data.</text>
</comment>
<sequence>MITSADIGKPVVDDVGRVGVLVDVIADYEDPSMPTSERRKRPTAFIRPERGGREWLASPVEVNRV</sequence>